<feature type="transmembrane region" description="Helical" evidence="9">
    <location>
        <begin position="181"/>
        <end position="206"/>
    </location>
</feature>
<gene>
    <name evidence="10" type="ORF">BP6252_01349</name>
</gene>
<dbReference type="OrthoDB" id="9986677at2759"/>
<feature type="transmembrane region" description="Helical" evidence="9">
    <location>
        <begin position="527"/>
        <end position="545"/>
    </location>
</feature>
<organism evidence="10 11">
    <name type="scientific">Coleophoma cylindrospora</name>
    <dbReference type="NCBI Taxonomy" id="1849047"/>
    <lineage>
        <taxon>Eukaryota</taxon>
        <taxon>Fungi</taxon>
        <taxon>Dikarya</taxon>
        <taxon>Ascomycota</taxon>
        <taxon>Pezizomycotina</taxon>
        <taxon>Leotiomycetes</taxon>
        <taxon>Helotiales</taxon>
        <taxon>Dermateaceae</taxon>
        <taxon>Coleophoma</taxon>
    </lineage>
</organism>
<dbReference type="GO" id="GO:0015031">
    <property type="term" value="P:protein transport"/>
    <property type="evidence" value="ECO:0007669"/>
    <property type="project" value="UniProtKB-KW"/>
</dbReference>
<evidence type="ECO:0000256" key="3">
    <source>
        <dbReference type="ARBA" id="ARBA00022448"/>
    </source>
</evidence>
<evidence type="ECO:0000256" key="2">
    <source>
        <dbReference type="ARBA" id="ARBA00008807"/>
    </source>
</evidence>
<feature type="transmembrane region" description="Helical" evidence="9">
    <location>
        <begin position="114"/>
        <end position="132"/>
    </location>
</feature>
<evidence type="ECO:0000256" key="1">
    <source>
        <dbReference type="ARBA" id="ARBA00004141"/>
    </source>
</evidence>
<evidence type="ECO:0000256" key="9">
    <source>
        <dbReference type="SAM" id="Phobius"/>
    </source>
</evidence>
<reference evidence="10 11" key="1">
    <citation type="journal article" date="2018" name="IMA Fungus">
        <title>IMA Genome-F 9: Draft genome sequence of Annulohypoxylon stygium, Aspergillus mulundensis, Berkeleyomyces basicola (syn. Thielaviopsis basicola), Ceratocystis smalleyi, two Cercospora beticola strains, Coleophoma cylindrospora, Fusarium fracticaudum, Phialophora cf. hyalina, and Morchella septimelata.</title>
        <authorList>
            <person name="Wingfield B.D."/>
            <person name="Bills G.F."/>
            <person name="Dong Y."/>
            <person name="Huang W."/>
            <person name="Nel W.J."/>
            <person name="Swalarsk-Parry B.S."/>
            <person name="Vaghefi N."/>
            <person name="Wilken P.M."/>
            <person name="An Z."/>
            <person name="de Beer Z.W."/>
            <person name="De Vos L."/>
            <person name="Chen L."/>
            <person name="Duong T.A."/>
            <person name="Gao Y."/>
            <person name="Hammerbacher A."/>
            <person name="Kikkert J.R."/>
            <person name="Li Y."/>
            <person name="Li H."/>
            <person name="Li K."/>
            <person name="Li Q."/>
            <person name="Liu X."/>
            <person name="Ma X."/>
            <person name="Naidoo K."/>
            <person name="Pethybridge S.J."/>
            <person name="Sun J."/>
            <person name="Steenkamp E.T."/>
            <person name="van der Nest M.A."/>
            <person name="van Wyk S."/>
            <person name="Wingfield M.J."/>
            <person name="Xiong C."/>
            <person name="Yue Q."/>
            <person name="Zhang X."/>
        </authorList>
    </citation>
    <scope>NUCLEOTIDE SEQUENCE [LARGE SCALE GENOMIC DNA]</scope>
    <source>
        <strain evidence="10 11">BP6252</strain>
    </source>
</reference>
<feature type="transmembrane region" description="Helical" evidence="9">
    <location>
        <begin position="138"/>
        <end position="160"/>
    </location>
</feature>
<comment type="subcellular location">
    <subcellularLocation>
        <location evidence="1">Membrane</location>
        <topology evidence="1">Multi-pass membrane protein</topology>
    </subcellularLocation>
</comment>
<evidence type="ECO:0000313" key="10">
    <source>
        <dbReference type="EMBL" id="RDW89317.1"/>
    </source>
</evidence>
<comment type="caution">
    <text evidence="10">The sequence shown here is derived from an EMBL/GenBank/DDBJ whole genome shotgun (WGS) entry which is preliminary data.</text>
</comment>
<name>A0A3D8SSN6_9HELO</name>
<dbReference type="Pfam" id="PF03169">
    <property type="entry name" value="OPT"/>
    <property type="match status" value="1"/>
</dbReference>
<evidence type="ECO:0008006" key="12">
    <source>
        <dbReference type="Google" id="ProtNLM"/>
    </source>
</evidence>
<dbReference type="InterPro" id="IPR004813">
    <property type="entry name" value="OPT"/>
</dbReference>
<dbReference type="GO" id="GO:0016020">
    <property type="term" value="C:membrane"/>
    <property type="evidence" value="ECO:0007669"/>
    <property type="project" value="UniProtKB-SubCell"/>
</dbReference>
<accession>A0A3D8SSN6</accession>
<feature type="transmembrane region" description="Helical" evidence="9">
    <location>
        <begin position="503"/>
        <end position="521"/>
    </location>
</feature>
<evidence type="ECO:0000256" key="6">
    <source>
        <dbReference type="ARBA" id="ARBA00022927"/>
    </source>
</evidence>
<evidence type="ECO:0000256" key="5">
    <source>
        <dbReference type="ARBA" id="ARBA00022856"/>
    </source>
</evidence>
<feature type="transmembrane region" description="Helical" evidence="9">
    <location>
        <begin position="340"/>
        <end position="366"/>
    </location>
</feature>
<feature type="transmembrane region" description="Helical" evidence="9">
    <location>
        <begin position="682"/>
        <end position="700"/>
    </location>
</feature>
<feature type="transmembrane region" description="Helical" evidence="9">
    <location>
        <begin position="721"/>
        <end position="745"/>
    </location>
</feature>
<dbReference type="PANTHER" id="PTHR22601">
    <property type="entry name" value="ISP4 LIKE PROTEIN"/>
    <property type="match status" value="1"/>
</dbReference>
<keyword evidence="4 9" id="KW-0812">Transmembrane</keyword>
<comment type="similarity">
    <text evidence="2">Belongs to the oligopeptide OPT transporter family.</text>
</comment>
<dbReference type="InterPro" id="IPR004648">
    <property type="entry name" value="Oligpept_transpt"/>
</dbReference>
<keyword evidence="8 9" id="KW-0472">Membrane</keyword>
<proteinExistence type="inferred from homology"/>
<evidence type="ECO:0000256" key="8">
    <source>
        <dbReference type="ARBA" id="ARBA00023136"/>
    </source>
</evidence>
<feature type="transmembrane region" description="Helical" evidence="9">
    <location>
        <begin position="270"/>
        <end position="286"/>
    </location>
</feature>
<protein>
    <recommendedName>
        <fullName evidence="12">OPT superfamily oligopeptide transporter</fullName>
    </recommendedName>
</protein>
<dbReference type="EMBL" id="PDLM01000001">
    <property type="protein sequence ID" value="RDW89317.1"/>
    <property type="molecule type" value="Genomic_DNA"/>
</dbReference>
<keyword evidence="7 9" id="KW-1133">Transmembrane helix</keyword>
<feature type="transmembrane region" description="Helical" evidence="9">
    <location>
        <begin position="617"/>
        <end position="634"/>
    </location>
</feature>
<evidence type="ECO:0000256" key="7">
    <source>
        <dbReference type="ARBA" id="ARBA00022989"/>
    </source>
</evidence>
<keyword evidence="6" id="KW-0653">Protein transport</keyword>
<feature type="transmembrane region" description="Helical" evidence="9">
    <location>
        <begin position="757"/>
        <end position="781"/>
    </location>
</feature>
<dbReference type="AlphaFoldDB" id="A0A3D8SSN6"/>
<evidence type="ECO:0000313" key="11">
    <source>
        <dbReference type="Proteomes" id="UP000256645"/>
    </source>
</evidence>
<feature type="transmembrane region" description="Helical" evidence="9">
    <location>
        <begin position="212"/>
        <end position="234"/>
    </location>
</feature>
<dbReference type="GO" id="GO:0035673">
    <property type="term" value="F:oligopeptide transmembrane transporter activity"/>
    <property type="evidence" value="ECO:0007669"/>
    <property type="project" value="InterPro"/>
</dbReference>
<keyword evidence="5" id="KW-0571">Peptide transport</keyword>
<evidence type="ECO:0000256" key="4">
    <source>
        <dbReference type="ARBA" id="ARBA00022692"/>
    </source>
</evidence>
<dbReference type="NCBIfam" id="TIGR00728">
    <property type="entry name" value="OPT_sfam"/>
    <property type="match status" value="1"/>
</dbReference>
<keyword evidence="3" id="KW-0813">Transport</keyword>
<dbReference type="Proteomes" id="UP000256645">
    <property type="component" value="Unassembled WGS sequence"/>
</dbReference>
<keyword evidence="11" id="KW-1185">Reference proteome</keyword>
<sequence length="811" mass="90243">MTSRIPGAVPTQLSADVNPAFNTGHATGIEALEELGVHTLPKASLEKGRISVGQHPAKGEVDNQIQDVSAGDDDIPAEKLGMSAADMVDNMEEIALYAIHTDDDPSLNPWTFRMWFLGLGLSAFSSVLATIYQFKPQGIALSATFLCVISYVLALILEYIPKSGFIGRWFNNQSFNHKEHAAILIMSSTAARSAMAAEVIAVQRLWYSSVPNPAVCIFLIFSSQILGYGIAGLLRKILVYPTKFYYPANLPIMSLLDTLHREKEGNRKRLKIFYIAFALIFVWEVVPEYLMPILTGVSIFCLAKRNSMAFTYIFGGANGNEGLGIGSLCFDFQYIGSSALYLPLMTIGNILIGYVLCCVVFCGVYYGNIWRAQDFPFLSQLLFSPTSNSTTYVTFNQSAVLDSHGRLDEAKLNAEGVPYMAATFASYVLTQNLAITATITHCLLYNWDDLKEAWSFVSLRNIQLLAKPSTWMFWRHEPPSQEQTEDMDPHQLAMQAYKDCPDWWYGLVFLLSGVIGIICIYEANSGMAWWAFIIATLLASFLILFTGAQAGLTGFSVPVQPIIQMIGAYLEPGNPLTNMYFTLFGYNSVGQGLLLLQDLKLGQYAKLSPRCTFTMQMIGTLIGAILNYVITLSITTNQREILLSIEGTHIWSGAGLQSFNTQAITWGGLAKHMYSWGSTYQWVPLGLVIGFVAPIPIYILHRLFPKMHFDYLNVSIISWHIGWLVTGINSAIVSFFFVAYFSQFYLRRYKPDWFLKFNYVLCAGLDGGTQVVVFIMTFALFGASGKPVPFPNYWGNNGNGNIDFCMVDPRN</sequence>